<accession>A0A9P7RJ76</accession>
<dbReference type="Proteomes" id="UP000699042">
    <property type="component" value="Unassembled WGS sequence"/>
</dbReference>
<comment type="caution">
    <text evidence="1">The sequence shown here is derived from an EMBL/GenBank/DDBJ whole genome shotgun (WGS) entry which is preliminary data.</text>
</comment>
<evidence type="ECO:0000313" key="1">
    <source>
        <dbReference type="EMBL" id="KAG7059406.1"/>
    </source>
</evidence>
<evidence type="ECO:0000313" key="2">
    <source>
        <dbReference type="Proteomes" id="UP000699042"/>
    </source>
</evidence>
<reference evidence="1" key="1">
    <citation type="submission" date="2021-05" db="EMBL/GenBank/DDBJ databases">
        <title>Comparative genomics of three Colletotrichum scovillei strains and genetic complementation revealed genes involved fungal growth and virulence on chili pepper.</title>
        <authorList>
            <person name="Hsieh D.-K."/>
            <person name="Chuang S.-C."/>
            <person name="Chen C.-Y."/>
            <person name="Chao Y.-T."/>
            <person name="Lu M.-Y.J."/>
            <person name="Lee M.-H."/>
            <person name="Shih M.-C."/>
        </authorList>
    </citation>
    <scope>NUCLEOTIDE SEQUENCE</scope>
    <source>
        <strain evidence="1">Coll-153</strain>
    </source>
</reference>
<dbReference type="AlphaFoldDB" id="A0A9P7RJ76"/>
<gene>
    <name evidence="1" type="ORF">JMJ77_006769</name>
</gene>
<dbReference type="EMBL" id="JAESDN010000001">
    <property type="protein sequence ID" value="KAG7059406.1"/>
    <property type="molecule type" value="Genomic_DNA"/>
</dbReference>
<keyword evidence="2" id="KW-1185">Reference proteome</keyword>
<organism evidence="1 2">
    <name type="scientific">Colletotrichum scovillei</name>
    <dbReference type="NCBI Taxonomy" id="1209932"/>
    <lineage>
        <taxon>Eukaryota</taxon>
        <taxon>Fungi</taxon>
        <taxon>Dikarya</taxon>
        <taxon>Ascomycota</taxon>
        <taxon>Pezizomycotina</taxon>
        <taxon>Sordariomycetes</taxon>
        <taxon>Hypocreomycetidae</taxon>
        <taxon>Glomerellales</taxon>
        <taxon>Glomerellaceae</taxon>
        <taxon>Colletotrichum</taxon>
        <taxon>Colletotrichum acutatum species complex</taxon>
    </lineage>
</organism>
<name>A0A9P7RJ76_9PEZI</name>
<sequence>MQCRWPWISRVVLVRFAARSEPGYVDHSPSSMLGTGK</sequence>
<proteinExistence type="predicted"/>
<protein>
    <submittedName>
        <fullName evidence="1">Uncharacterized protein</fullName>
    </submittedName>
</protein>